<protein>
    <submittedName>
        <fullName evidence="2">15-cis-zeta-carotene isomerase chloroplastic-like</fullName>
    </submittedName>
</protein>
<gene>
    <name evidence="2" type="ORF">L195_g049001</name>
</gene>
<reference evidence="2 3" key="2">
    <citation type="journal article" date="2017" name="Front. Plant Sci.">
        <title>Gene Classification and Mining of Molecular Markers Useful in Red Clover (Trifolium pratense) Breeding.</title>
        <authorList>
            <person name="Istvanek J."/>
            <person name="Dluhosova J."/>
            <person name="Dluhos P."/>
            <person name="Patkova L."/>
            <person name="Nedelnik J."/>
            <person name="Repkova J."/>
        </authorList>
    </citation>
    <scope>NUCLEOTIDE SEQUENCE [LARGE SCALE GENOMIC DNA]</scope>
    <source>
        <strain evidence="3">cv. Tatra</strain>
        <tissue evidence="2">Young leaves</tissue>
    </source>
</reference>
<dbReference type="PANTHER" id="PTHR35988:SF2">
    <property type="entry name" value="15-CIS-ZETA-CAROTENE ISOMERASE, CHLOROPLASTIC"/>
    <property type="match status" value="1"/>
</dbReference>
<organism evidence="2 3">
    <name type="scientific">Trifolium pratense</name>
    <name type="common">Red clover</name>
    <dbReference type="NCBI Taxonomy" id="57577"/>
    <lineage>
        <taxon>Eukaryota</taxon>
        <taxon>Viridiplantae</taxon>
        <taxon>Streptophyta</taxon>
        <taxon>Embryophyta</taxon>
        <taxon>Tracheophyta</taxon>
        <taxon>Spermatophyta</taxon>
        <taxon>Magnoliopsida</taxon>
        <taxon>eudicotyledons</taxon>
        <taxon>Gunneridae</taxon>
        <taxon>Pentapetalae</taxon>
        <taxon>rosids</taxon>
        <taxon>fabids</taxon>
        <taxon>Fabales</taxon>
        <taxon>Fabaceae</taxon>
        <taxon>Papilionoideae</taxon>
        <taxon>50 kb inversion clade</taxon>
        <taxon>NPAAA clade</taxon>
        <taxon>Hologalegina</taxon>
        <taxon>IRL clade</taxon>
        <taxon>Trifolieae</taxon>
        <taxon>Trifolium</taxon>
    </lineage>
</organism>
<comment type="caution">
    <text evidence="2">The sequence shown here is derived from an EMBL/GenBank/DDBJ whole genome shotgun (WGS) entry which is preliminary data.</text>
</comment>
<evidence type="ECO:0000313" key="2">
    <source>
        <dbReference type="EMBL" id="PNX55373.1"/>
    </source>
</evidence>
<dbReference type="PANTHER" id="PTHR35988">
    <property type="entry name" value="15-CIS-ZETA-CAROTENE ISOMERASE, CHLOROPLASTIC"/>
    <property type="match status" value="1"/>
</dbReference>
<sequence>MATSVLLSTSFSPTYYPSLSSSSSSISFTKPKLNLQRSSNFLCWNSKPLLSLSRRFITHSSIKEKDSTFIGEDSAAFDLKEQKISSWIYFTAILGVVLFILNVAWINNDTGFSKAFVDAVSSLSDSHETTALLPRLASGKASTLLASLVLACTKAYYVLFA</sequence>
<dbReference type="AlphaFoldDB" id="A0A2K3JMV4"/>
<dbReference type="Proteomes" id="UP000236291">
    <property type="component" value="Unassembled WGS sequence"/>
</dbReference>
<keyword evidence="1" id="KW-0812">Transmembrane</keyword>
<name>A0A2K3JMV4_TRIPR</name>
<reference evidence="2 3" key="1">
    <citation type="journal article" date="2014" name="Am. J. Bot.">
        <title>Genome assembly and annotation for red clover (Trifolium pratense; Fabaceae).</title>
        <authorList>
            <person name="Istvanek J."/>
            <person name="Jaros M."/>
            <person name="Krenek A."/>
            <person name="Repkova J."/>
        </authorList>
    </citation>
    <scope>NUCLEOTIDE SEQUENCE [LARGE SCALE GENOMIC DNA]</scope>
    <source>
        <strain evidence="3">cv. Tatra</strain>
        <tissue evidence="2">Young leaves</tissue>
    </source>
</reference>
<proteinExistence type="predicted"/>
<dbReference type="GO" id="GO:0009507">
    <property type="term" value="C:chloroplast"/>
    <property type="evidence" value="ECO:0007669"/>
    <property type="project" value="TreeGrafter"/>
</dbReference>
<dbReference type="GO" id="GO:0090471">
    <property type="term" value="F:9,15,9'-tri-cis-zeta-carotene isomerase activity"/>
    <property type="evidence" value="ECO:0007669"/>
    <property type="project" value="TreeGrafter"/>
</dbReference>
<evidence type="ECO:0000313" key="3">
    <source>
        <dbReference type="Proteomes" id="UP000236291"/>
    </source>
</evidence>
<evidence type="ECO:0000256" key="1">
    <source>
        <dbReference type="SAM" id="Phobius"/>
    </source>
</evidence>
<dbReference type="STRING" id="57577.A0A2K3JMV4"/>
<accession>A0A2K3JMV4</accession>
<keyword evidence="1" id="KW-1133">Transmembrane helix</keyword>
<feature type="transmembrane region" description="Helical" evidence="1">
    <location>
        <begin position="87"/>
        <end position="106"/>
    </location>
</feature>
<dbReference type="EMBL" id="ASHM01071330">
    <property type="protein sequence ID" value="PNX55373.1"/>
    <property type="molecule type" value="Genomic_DNA"/>
</dbReference>
<keyword evidence="1" id="KW-0472">Membrane</keyword>
<dbReference type="ExpressionAtlas" id="A0A2K3JMV4">
    <property type="expression patterns" value="baseline"/>
</dbReference>
<dbReference type="GO" id="GO:0016120">
    <property type="term" value="P:carotene biosynthetic process"/>
    <property type="evidence" value="ECO:0007669"/>
    <property type="project" value="TreeGrafter"/>
</dbReference>
<keyword evidence="2" id="KW-0413">Isomerase</keyword>
<feature type="non-terminal residue" evidence="2">
    <location>
        <position position="161"/>
    </location>
</feature>
<feature type="transmembrane region" description="Helical" evidence="1">
    <location>
        <begin position="141"/>
        <end position="160"/>
    </location>
</feature>